<keyword evidence="5" id="KW-1185">Reference proteome</keyword>
<keyword evidence="2" id="KW-0812">Transmembrane</keyword>
<feature type="domain" description="DUF7159" evidence="3">
    <location>
        <begin position="114"/>
        <end position="242"/>
    </location>
</feature>
<evidence type="ECO:0000259" key="3">
    <source>
        <dbReference type="Pfam" id="PF23717"/>
    </source>
</evidence>
<name>A0ABR5I8J0_9ACTN</name>
<feature type="region of interest" description="Disordered" evidence="1">
    <location>
        <begin position="297"/>
        <end position="394"/>
    </location>
</feature>
<evidence type="ECO:0000313" key="5">
    <source>
        <dbReference type="Proteomes" id="UP000037247"/>
    </source>
</evidence>
<feature type="compositionally biased region" description="Gly residues" evidence="1">
    <location>
        <begin position="381"/>
        <end position="394"/>
    </location>
</feature>
<feature type="compositionally biased region" description="Low complexity" evidence="1">
    <location>
        <begin position="341"/>
        <end position="380"/>
    </location>
</feature>
<evidence type="ECO:0000313" key="4">
    <source>
        <dbReference type="EMBL" id="KNA90004.1"/>
    </source>
</evidence>
<dbReference type="InterPro" id="IPR055583">
    <property type="entry name" value="DUF7159"/>
</dbReference>
<dbReference type="EMBL" id="LDTZ01000021">
    <property type="protein sequence ID" value="KNA90004.1"/>
    <property type="molecule type" value="Genomic_DNA"/>
</dbReference>
<comment type="caution">
    <text evidence="4">The sequence shown here is derived from an EMBL/GenBank/DDBJ whole genome shotgun (WGS) entry which is preliminary data.</text>
</comment>
<organism evidence="4 5">
    <name type="scientific">Gordonia jacobaea</name>
    <dbReference type="NCBI Taxonomy" id="122202"/>
    <lineage>
        <taxon>Bacteria</taxon>
        <taxon>Bacillati</taxon>
        <taxon>Actinomycetota</taxon>
        <taxon>Actinomycetes</taxon>
        <taxon>Mycobacteriales</taxon>
        <taxon>Gordoniaceae</taxon>
        <taxon>Gordonia</taxon>
    </lineage>
</organism>
<dbReference type="Proteomes" id="UP000037247">
    <property type="component" value="Unassembled WGS sequence"/>
</dbReference>
<reference evidence="4 5" key="1">
    <citation type="submission" date="2015-05" db="EMBL/GenBank/DDBJ databases">
        <title>Draft genome sequence of the bacterium Gordonia jacobaea a new member of the Gordonia genus.</title>
        <authorList>
            <person name="Jimenez-Galisteo G."/>
            <person name="Dominguez A."/>
            <person name="Munoz E."/>
            <person name="Vinas M."/>
        </authorList>
    </citation>
    <scope>NUCLEOTIDE SEQUENCE [LARGE SCALE GENOMIC DNA]</scope>
    <source>
        <strain evidence="5">mv1</strain>
    </source>
</reference>
<protein>
    <recommendedName>
        <fullName evidence="3">DUF7159 domain-containing protein</fullName>
    </recommendedName>
</protein>
<sequence>MTQPTGTQASGAGQTGPVSLGVSVVGDEIASVVIRSGAGGADEIAASNLVDLPDYLPESAAAAITELVESVPFEVDHLIVSCSRPSTRNYLAQAFTPGPSTPPWYRITSVDDIAGAMLAVARSSPGGAGVTAVVNLARTGEPADGVCVALVDNTTGQLLDTRDNSTLEGIPVTDPQGADDVARLILDADGGSRLSSVVCTGSGAELPGVAPALEYAVTRPVSIAEMPALALAAGAAATPAKTTVLPAGDSEQGAYAAAAPARAPRDATGLRWWALGAAIGVAVLLGAIGLTALHASNDNESATPNTTPSTVTVTDTPQQATVTREGDAVTETQTETRSEVRTTTVRPPTVTRTVEAPAGTETETATVTETSTVTVTVPGQSEGGGEQGQGTGEN</sequence>
<dbReference type="Pfam" id="PF23717">
    <property type="entry name" value="DUF7159"/>
    <property type="match status" value="1"/>
</dbReference>
<keyword evidence="2" id="KW-1133">Transmembrane helix</keyword>
<proteinExistence type="predicted"/>
<gene>
    <name evidence="4" type="ORF">ABW18_18595</name>
</gene>
<feature type="transmembrane region" description="Helical" evidence="2">
    <location>
        <begin position="272"/>
        <end position="293"/>
    </location>
</feature>
<keyword evidence="2" id="KW-0472">Membrane</keyword>
<evidence type="ECO:0000256" key="1">
    <source>
        <dbReference type="SAM" id="MobiDB-lite"/>
    </source>
</evidence>
<evidence type="ECO:0000256" key="2">
    <source>
        <dbReference type="SAM" id="Phobius"/>
    </source>
</evidence>
<dbReference type="RefSeq" id="WP_049700455.1">
    <property type="nucleotide sequence ID" value="NZ_JAQDQF010000007.1"/>
</dbReference>
<feature type="compositionally biased region" description="Low complexity" evidence="1">
    <location>
        <begin position="303"/>
        <end position="317"/>
    </location>
</feature>
<accession>A0ABR5I8J0</accession>